<dbReference type="AlphaFoldDB" id="A0AAD5ST42"/>
<name>A0AAD5ST42_9FUNG</name>
<comment type="caution">
    <text evidence="1">The sequence shown here is derived from an EMBL/GenBank/DDBJ whole genome shotgun (WGS) entry which is preliminary data.</text>
</comment>
<keyword evidence="2" id="KW-1185">Reference proteome</keyword>
<feature type="non-terminal residue" evidence="1">
    <location>
        <position position="1"/>
    </location>
</feature>
<evidence type="ECO:0000313" key="1">
    <source>
        <dbReference type="EMBL" id="KAJ3083443.1"/>
    </source>
</evidence>
<sequence length="93" mass="10279">HEAASVKANFDAFAGTNLSFYVKVQGKKVWKRGIRAARVPLNWNGPVGTMAAAMLNEGLDALGDWLHLSLSMSREEYKEMVSGLSNEWGEHQT</sequence>
<evidence type="ECO:0000313" key="2">
    <source>
        <dbReference type="Proteomes" id="UP001211907"/>
    </source>
</evidence>
<organism evidence="1 2">
    <name type="scientific">Physocladia obscura</name>
    <dbReference type="NCBI Taxonomy" id="109957"/>
    <lineage>
        <taxon>Eukaryota</taxon>
        <taxon>Fungi</taxon>
        <taxon>Fungi incertae sedis</taxon>
        <taxon>Chytridiomycota</taxon>
        <taxon>Chytridiomycota incertae sedis</taxon>
        <taxon>Chytridiomycetes</taxon>
        <taxon>Chytridiales</taxon>
        <taxon>Chytriomycetaceae</taxon>
        <taxon>Physocladia</taxon>
    </lineage>
</organism>
<gene>
    <name evidence="1" type="ORF">HK100_009458</name>
</gene>
<reference evidence="1" key="1">
    <citation type="submission" date="2020-05" db="EMBL/GenBank/DDBJ databases">
        <title>Phylogenomic resolution of chytrid fungi.</title>
        <authorList>
            <person name="Stajich J.E."/>
            <person name="Amses K."/>
            <person name="Simmons R."/>
            <person name="Seto K."/>
            <person name="Myers J."/>
            <person name="Bonds A."/>
            <person name="Quandt C.A."/>
            <person name="Barry K."/>
            <person name="Liu P."/>
            <person name="Grigoriev I."/>
            <person name="Longcore J.E."/>
            <person name="James T.Y."/>
        </authorList>
    </citation>
    <scope>NUCLEOTIDE SEQUENCE</scope>
    <source>
        <strain evidence="1">JEL0513</strain>
    </source>
</reference>
<protein>
    <submittedName>
        <fullName evidence="1">Uncharacterized protein</fullName>
    </submittedName>
</protein>
<feature type="non-terminal residue" evidence="1">
    <location>
        <position position="93"/>
    </location>
</feature>
<dbReference type="EMBL" id="JADGJH010004861">
    <property type="protein sequence ID" value="KAJ3083443.1"/>
    <property type="molecule type" value="Genomic_DNA"/>
</dbReference>
<accession>A0AAD5ST42</accession>
<proteinExistence type="predicted"/>
<dbReference type="Proteomes" id="UP001211907">
    <property type="component" value="Unassembled WGS sequence"/>
</dbReference>